<feature type="domain" description="VOC" evidence="1">
    <location>
        <begin position="7"/>
        <end position="127"/>
    </location>
</feature>
<name>A0ABY6J609_9BACT</name>
<keyword evidence="3" id="KW-1185">Reference proteome</keyword>
<dbReference type="PANTHER" id="PTHR34109:SF1">
    <property type="entry name" value="VOC DOMAIN-CONTAINING PROTEIN"/>
    <property type="match status" value="1"/>
</dbReference>
<organism evidence="2 3">
    <name type="scientific">Chitinophaga horti</name>
    <dbReference type="NCBI Taxonomy" id="2920382"/>
    <lineage>
        <taxon>Bacteria</taxon>
        <taxon>Pseudomonadati</taxon>
        <taxon>Bacteroidota</taxon>
        <taxon>Chitinophagia</taxon>
        <taxon>Chitinophagales</taxon>
        <taxon>Chitinophagaceae</taxon>
        <taxon>Chitinophaga</taxon>
    </lineage>
</organism>
<dbReference type="Gene3D" id="3.30.720.120">
    <property type="match status" value="1"/>
</dbReference>
<dbReference type="PANTHER" id="PTHR34109">
    <property type="entry name" value="BNAUNNG04460D PROTEIN-RELATED"/>
    <property type="match status" value="1"/>
</dbReference>
<dbReference type="InterPro" id="IPR029068">
    <property type="entry name" value="Glyas_Bleomycin-R_OHBP_Dase"/>
</dbReference>
<dbReference type="Proteomes" id="UP001162741">
    <property type="component" value="Chromosome"/>
</dbReference>
<gene>
    <name evidence="2" type="ORF">MKQ68_08420</name>
</gene>
<evidence type="ECO:0000313" key="3">
    <source>
        <dbReference type="Proteomes" id="UP001162741"/>
    </source>
</evidence>
<proteinExistence type="predicted"/>
<dbReference type="Pfam" id="PF00903">
    <property type="entry name" value="Glyoxalase"/>
    <property type="match status" value="1"/>
</dbReference>
<dbReference type="CDD" id="cd07246">
    <property type="entry name" value="VOC_like"/>
    <property type="match status" value="1"/>
</dbReference>
<dbReference type="InterPro" id="IPR004360">
    <property type="entry name" value="Glyas_Fos-R_dOase_dom"/>
</dbReference>
<accession>A0ABY6J609</accession>
<sequence>MSNAKIPLGHQTVVPYLILDGAAKFLQFVKTVLNAEEKYNYPREEDPAKIMHGEVRIGTATIMFADATDKYGVQTAGLYVYVDDADATYKKALAAGAESVTEMADQPYGRSGGVKDPTGVTWWLTTVK</sequence>
<dbReference type="EMBL" id="CP107006">
    <property type="protein sequence ID" value="UYQ95119.1"/>
    <property type="molecule type" value="Genomic_DNA"/>
</dbReference>
<dbReference type="InterPro" id="IPR037523">
    <property type="entry name" value="VOC_core"/>
</dbReference>
<dbReference type="PROSITE" id="PS51819">
    <property type="entry name" value="VOC"/>
    <property type="match status" value="1"/>
</dbReference>
<dbReference type="Gene3D" id="3.30.720.110">
    <property type="match status" value="1"/>
</dbReference>
<protein>
    <submittedName>
        <fullName evidence="2">VOC family protein</fullName>
    </submittedName>
</protein>
<reference evidence="2" key="1">
    <citation type="submission" date="2022-10" db="EMBL/GenBank/DDBJ databases">
        <title>Chitinophaga sp. nov., isolated from soil.</title>
        <authorList>
            <person name="Jeon C.O."/>
        </authorList>
    </citation>
    <scope>NUCLEOTIDE SEQUENCE</scope>
    <source>
        <strain evidence="2">R8</strain>
    </source>
</reference>
<dbReference type="RefSeq" id="WP_264282905.1">
    <property type="nucleotide sequence ID" value="NZ_CP107006.1"/>
</dbReference>
<evidence type="ECO:0000259" key="1">
    <source>
        <dbReference type="PROSITE" id="PS51819"/>
    </source>
</evidence>
<dbReference type="SUPFAM" id="SSF54593">
    <property type="entry name" value="Glyoxalase/Bleomycin resistance protein/Dihydroxybiphenyl dioxygenase"/>
    <property type="match status" value="1"/>
</dbReference>
<evidence type="ECO:0000313" key="2">
    <source>
        <dbReference type="EMBL" id="UYQ95119.1"/>
    </source>
</evidence>